<dbReference type="AlphaFoldDB" id="A0A6L6PZG7"/>
<keyword evidence="3" id="KW-1185">Reference proteome</keyword>
<dbReference type="EMBL" id="WNLA01000007">
    <property type="protein sequence ID" value="MTW03033.1"/>
    <property type="molecule type" value="Genomic_DNA"/>
</dbReference>
<name>A0A6L6PZG7_9BURK</name>
<dbReference type="RefSeq" id="WP_155439416.1">
    <property type="nucleotide sequence ID" value="NZ_WNLA01000007.1"/>
</dbReference>
<dbReference type="Pfam" id="PF05899">
    <property type="entry name" value="Cupin_3"/>
    <property type="match status" value="1"/>
</dbReference>
<dbReference type="SUPFAM" id="SSF51182">
    <property type="entry name" value="RmlC-like cupins"/>
    <property type="match status" value="1"/>
</dbReference>
<sequence>MTKTVADIVALNAGIASFQKLDYGMDEGDWRAAEGVNKGYAVGLWEGKQGEVEFPAMPYDEACWITEGRVALIDSAGGRREFAAGQGYVLPKGFAGRWITMEDAKKFYVVLE</sequence>
<dbReference type="Proteomes" id="UP000484015">
    <property type="component" value="Unassembled WGS sequence"/>
</dbReference>
<proteinExistence type="predicted"/>
<dbReference type="Gene3D" id="2.60.120.10">
    <property type="entry name" value="Jelly Rolls"/>
    <property type="match status" value="1"/>
</dbReference>
<dbReference type="InterPro" id="IPR008579">
    <property type="entry name" value="UGlyAH_Cupin_dom"/>
</dbReference>
<dbReference type="OrthoDB" id="9799053at2"/>
<dbReference type="InterPro" id="IPR014710">
    <property type="entry name" value="RmlC-like_jellyroll"/>
</dbReference>
<evidence type="ECO:0000259" key="1">
    <source>
        <dbReference type="Pfam" id="PF05899"/>
    </source>
</evidence>
<evidence type="ECO:0000313" key="2">
    <source>
        <dbReference type="EMBL" id="MTW03033.1"/>
    </source>
</evidence>
<dbReference type="InterPro" id="IPR011051">
    <property type="entry name" value="RmlC_Cupin_sf"/>
</dbReference>
<reference evidence="2 3" key="1">
    <citation type="submission" date="2019-11" db="EMBL/GenBank/DDBJ databases">
        <title>Type strains purchased from KCTC, JCM and DSMZ.</title>
        <authorList>
            <person name="Lu H."/>
        </authorList>
    </citation>
    <scope>NUCLEOTIDE SEQUENCE [LARGE SCALE GENOMIC DNA]</scope>
    <source>
        <strain evidence="2 3">KCTC 42409</strain>
    </source>
</reference>
<feature type="domain" description="(S)-ureidoglycine aminohydrolase cupin" evidence="1">
    <location>
        <begin position="43"/>
        <end position="108"/>
    </location>
</feature>
<comment type="caution">
    <text evidence="2">The sequence shown here is derived from an EMBL/GenBank/DDBJ whole genome shotgun (WGS) entry which is preliminary data.</text>
</comment>
<gene>
    <name evidence="2" type="ORF">GM668_13155</name>
</gene>
<evidence type="ECO:0000313" key="3">
    <source>
        <dbReference type="Proteomes" id="UP000484015"/>
    </source>
</evidence>
<protein>
    <submittedName>
        <fullName evidence="2">DUF861 domain-containing protein</fullName>
    </submittedName>
</protein>
<accession>A0A6L6PZG7</accession>
<organism evidence="2 3">
    <name type="scientific">Pseudoduganella ginsengisoli</name>
    <dbReference type="NCBI Taxonomy" id="1462440"/>
    <lineage>
        <taxon>Bacteria</taxon>
        <taxon>Pseudomonadati</taxon>
        <taxon>Pseudomonadota</taxon>
        <taxon>Betaproteobacteria</taxon>
        <taxon>Burkholderiales</taxon>
        <taxon>Oxalobacteraceae</taxon>
        <taxon>Telluria group</taxon>
        <taxon>Pseudoduganella</taxon>
    </lineage>
</organism>